<feature type="region of interest" description="Disordered" evidence="1">
    <location>
        <begin position="1"/>
        <end position="24"/>
    </location>
</feature>
<dbReference type="EMBL" id="CP060714">
    <property type="protein sequence ID" value="QNN59655.1"/>
    <property type="molecule type" value="Genomic_DNA"/>
</dbReference>
<gene>
    <name evidence="2" type="ORF">H9K76_15345</name>
</gene>
<dbReference type="Pfam" id="PF11604">
    <property type="entry name" value="CusF_Ec"/>
    <property type="match status" value="1"/>
</dbReference>
<feature type="compositionally biased region" description="Low complexity" evidence="1">
    <location>
        <begin position="12"/>
        <end position="22"/>
    </location>
</feature>
<dbReference type="InterPro" id="IPR042230">
    <property type="entry name" value="CusF_sf"/>
</dbReference>
<dbReference type="AlphaFoldDB" id="A0A7G9RVN0"/>
<dbReference type="Gene3D" id="2.40.50.320">
    <property type="entry name" value="Copper binding periplasmic protein CusF"/>
    <property type="match status" value="1"/>
</dbReference>
<proteinExistence type="predicted"/>
<evidence type="ECO:0000313" key="3">
    <source>
        <dbReference type="Proteomes" id="UP000515811"/>
    </source>
</evidence>
<organism evidence="2 3">
    <name type="scientific">Diaphorobacter ruginosibacter</name>
    <dbReference type="NCBI Taxonomy" id="1715720"/>
    <lineage>
        <taxon>Bacteria</taxon>
        <taxon>Pseudomonadati</taxon>
        <taxon>Pseudomonadota</taxon>
        <taxon>Betaproteobacteria</taxon>
        <taxon>Burkholderiales</taxon>
        <taxon>Comamonadaceae</taxon>
        <taxon>Diaphorobacter</taxon>
    </lineage>
</organism>
<keyword evidence="3" id="KW-1185">Reference proteome</keyword>
<dbReference type="Proteomes" id="UP000515811">
    <property type="component" value="Chromosome"/>
</dbReference>
<accession>A0A7G9RVN0</accession>
<dbReference type="KEGG" id="drg:H9K76_15345"/>
<name>A0A7G9RVN0_9BURK</name>
<protein>
    <submittedName>
        <fullName evidence="2">Copper-binding protein</fullName>
    </submittedName>
</protein>
<evidence type="ECO:0000313" key="2">
    <source>
        <dbReference type="EMBL" id="QNN59655.1"/>
    </source>
</evidence>
<sequence>MDHSDHSMHKMAPQGAAAPANAMELTDGEVTRWNPATGKVTIRHAEIKNLDMPAMTMVFALRNPDDGAALKAGDKVRFHAESADGSLVITRIEVVAQ</sequence>
<reference evidence="2 3" key="1">
    <citation type="submission" date="2020-08" db="EMBL/GenBank/DDBJ databases">
        <title>Genome sequence of Diaphorobacter ruginosibacter DSM 27467T.</title>
        <authorList>
            <person name="Hyun D.-W."/>
            <person name="Bae J.-W."/>
        </authorList>
    </citation>
    <scope>NUCLEOTIDE SEQUENCE [LARGE SCALE GENOMIC DNA]</scope>
    <source>
        <strain evidence="2 3">DSM 27467</strain>
    </source>
</reference>
<evidence type="ECO:0000256" key="1">
    <source>
        <dbReference type="SAM" id="MobiDB-lite"/>
    </source>
</evidence>
<dbReference type="InterPro" id="IPR021647">
    <property type="entry name" value="CusF_Ec"/>
</dbReference>